<proteinExistence type="predicted"/>
<evidence type="ECO:0000313" key="2">
    <source>
        <dbReference type="Proteomes" id="UP001153620"/>
    </source>
</evidence>
<name>A0A9N9WXE6_9DIPT</name>
<accession>A0A9N9WXE6</accession>
<gene>
    <name evidence="1" type="ORF">CHIRRI_LOCUS12786</name>
</gene>
<evidence type="ECO:0000313" key="1">
    <source>
        <dbReference type="EMBL" id="CAG9809968.1"/>
    </source>
</evidence>
<reference evidence="1" key="1">
    <citation type="submission" date="2022-01" db="EMBL/GenBank/DDBJ databases">
        <authorList>
            <person name="King R."/>
        </authorList>
    </citation>
    <scope>NUCLEOTIDE SEQUENCE</scope>
</reference>
<dbReference type="EMBL" id="OU895879">
    <property type="protein sequence ID" value="CAG9809968.1"/>
    <property type="molecule type" value="Genomic_DNA"/>
</dbReference>
<dbReference type="Proteomes" id="UP001153620">
    <property type="component" value="Chromosome 3"/>
</dbReference>
<keyword evidence="2" id="KW-1185">Reference proteome</keyword>
<dbReference type="AlphaFoldDB" id="A0A9N9WXE6"/>
<sequence length="43" mass="4998">MKIKEYLNAKTNGLSTAAWIRRKLNEHQDICQDHLSTLLDLKS</sequence>
<organism evidence="1 2">
    <name type="scientific">Chironomus riparius</name>
    <dbReference type="NCBI Taxonomy" id="315576"/>
    <lineage>
        <taxon>Eukaryota</taxon>
        <taxon>Metazoa</taxon>
        <taxon>Ecdysozoa</taxon>
        <taxon>Arthropoda</taxon>
        <taxon>Hexapoda</taxon>
        <taxon>Insecta</taxon>
        <taxon>Pterygota</taxon>
        <taxon>Neoptera</taxon>
        <taxon>Endopterygota</taxon>
        <taxon>Diptera</taxon>
        <taxon>Nematocera</taxon>
        <taxon>Chironomoidea</taxon>
        <taxon>Chironomidae</taxon>
        <taxon>Chironominae</taxon>
        <taxon>Chironomus</taxon>
    </lineage>
</organism>
<protein>
    <submittedName>
        <fullName evidence="1">Uncharacterized protein</fullName>
    </submittedName>
</protein>
<reference evidence="1" key="2">
    <citation type="submission" date="2022-10" db="EMBL/GenBank/DDBJ databases">
        <authorList>
            <consortium name="ENA_rothamsted_submissions"/>
            <consortium name="culmorum"/>
            <person name="King R."/>
        </authorList>
    </citation>
    <scope>NUCLEOTIDE SEQUENCE</scope>
</reference>